<dbReference type="GO" id="GO:0042025">
    <property type="term" value="C:host cell nucleus"/>
    <property type="evidence" value="ECO:0007669"/>
    <property type="project" value="UniProtKB-SubCell"/>
</dbReference>
<dbReference type="GO" id="GO:0052170">
    <property type="term" value="P:symbiont-mediated suppression of host innate immune response"/>
    <property type="evidence" value="ECO:0007669"/>
    <property type="project" value="UniProtKB-KW"/>
</dbReference>
<protein>
    <recommendedName>
        <fullName evidence="16 17">Protein E6</fullName>
    </recommendedName>
</protein>
<evidence type="ECO:0000256" key="13">
    <source>
        <dbReference type="ARBA" id="ARBA00023200"/>
    </source>
</evidence>
<evidence type="ECO:0000256" key="12">
    <source>
        <dbReference type="ARBA" id="ARBA00023163"/>
    </source>
</evidence>
<dbReference type="SUPFAM" id="SSF161229">
    <property type="entry name" value="E6 C-terminal domain-like"/>
    <property type="match status" value="2"/>
</dbReference>
<evidence type="ECO:0000256" key="10">
    <source>
        <dbReference type="ARBA" id="ARBA00023125"/>
    </source>
</evidence>
<evidence type="ECO:0000256" key="2">
    <source>
        <dbReference type="ARBA" id="ARBA00022518"/>
    </source>
</evidence>
<keyword evidence="10 16" id="KW-0238">DNA-binding</keyword>
<dbReference type="GO" id="GO:0006351">
    <property type="term" value="P:DNA-templated transcription"/>
    <property type="evidence" value="ECO:0007669"/>
    <property type="project" value="UniProtKB-UniRule"/>
</dbReference>
<comment type="subunit">
    <text evidence="16">Forms homodimers. Interacts with ubiquitin-protein ligase UBE3A/E6-AP; this interaction stimulates UBE3A ubiquitin activity. Interacts with host BAK1.</text>
</comment>
<evidence type="ECO:0000256" key="3">
    <source>
        <dbReference type="ARBA" id="ARBA00022562"/>
    </source>
</evidence>
<evidence type="ECO:0000256" key="15">
    <source>
        <dbReference type="ARBA" id="ARBA00023323"/>
    </source>
</evidence>
<dbReference type="GO" id="GO:0039648">
    <property type="term" value="P:symbiont-mediated perturbation of host ubiquitin-like protein modification"/>
    <property type="evidence" value="ECO:0007669"/>
    <property type="project" value="UniProtKB-UniRule"/>
</dbReference>
<reference evidence="18 19" key="1">
    <citation type="submission" date="2016-02" db="EMBL/GenBank/DDBJ databases">
        <title>Complete genome sequence of bovine papillomavirus type 5 in Amazon region, Brazil.</title>
        <authorList>
            <person name="Daudt C."/>
            <person name="da Silva F.R.C."/>
            <person name="Weber M.N."/>
            <person name="Cibulski S.P."/>
            <person name="Varela A.P.M."/>
            <person name="Mayer F.Q."/>
            <person name="Roehe P.M."/>
            <person name="Canal C.W."/>
        </authorList>
    </citation>
    <scope>NUCLEOTIDE SEQUENCE [LARGE SCALE GENOMIC DNA]</scope>
    <source>
        <strain evidence="18">BRA/05AC12</strain>
    </source>
</reference>
<dbReference type="Gene3D" id="3.30.240.40">
    <property type="entry name" value="E6 early regulatory protein"/>
    <property type="match status" value="2"/>
</dbReference>
<keyword evidence="13 16" id="KW-1035">Host cytoplasm</keyword>
<dbReference type="InterPro" id="IPR038575">
    <property type="entry name" value="E6_sf"/>
</dbReference>
<dbReference type="GO" id="GO:0003677">
    <property type="term" value="F:DNA binding"/>
    <property type="evidence" value="ECO:0007669"/>
    <property type="project" value="UniProtKB-UniRule"/>
</dbReference>
<evidence type="ECO:0000313" key="19">
    <source>
        <dbReference type="Proteomes" id="UP000138523"/>
    </source>
</evidence>
<keyword evidence="5 16" id="KW-1090">Inhibition of host innate immune response by virus</keyword>
<evidence type="ECO:0000256" key="11">
    <source>
        <dbReference type="ARBA" id="ARBA00023159"/>
    </source>
</evidence>
<comment type="similarity">
    <text evidence="1 16 17">Belongs to the papillomaviridae E6 protein family.</text>
</comment>
<keyword evidence="4 16" id="KW-0945">Host-virus interaction</keyword>
<dbReference type="EMBL" id="KU707883">
    <property type="protein sequence ID" value="AMZ04153.1"/>
    <property type="molecule type" value="Genomic_DNA"/>
</dbReference>
<evidence type="ECO:0000313" key="18">
    <source>
        <dbReference type="EMBL" id="AMZ04153.1"/>
    </source>
</evidence>
<feature type="zinc finger region" evidence="16">
    <location>
        <begin position="88"/>
        <end position="124"/>
    </location>
</feature>
<dbReference type="GO" id="GO:0052150">
    <property type="term" value="P:symbiont-mediated perturbation of host apoptosis"/>
    <property type="evidence" value="ECO:0007669"/>
    <property type="project" value="UniProtKB-KW"/>
</dbReference>
<accession>A0A165XV03</accession>
<keyword evidence="2 16" id="KW-0244">Early protein</keyword>
<keyword evidence="14 16" id="KW-0899">Viral immunoevasion</keyword>
<comment type="function">
    <text evidence="16">Plays a major role in the induction and maintenance of cellular transformation. E6 associates with host UBE3A/E6-AP ubiquitin-protein ligase and modulates its activity. Protects host keratinocytes from apoptosis by mediating the degradation of host BAK1. May also inhibit host immune response.</text>
</comment>
<evidence type="ECO:0000256" key="5">
    <source>
        <dbReference type="ARBA" id="ARBA00022632"/>
    </source>
</evidence>
<keyword evidence="7 16" id="KW-0863">Zinc-finger</keyword>
<dbReference type="GO" id="GO:0030430">
    <property type="term" value="C:host cell cytoplasm"/>
    <property type="evidence" value="ECO:0007669"/>
    <property type="project" value="UniProtKB-SubCell"/>
</dbReference>
<evidence type="ECO:0000256" key="4">
    <source>
        <dbReference type="ARBA" id="ARBA00022581"/>
    </source>
</evidence>
<sequence>MPYWLPTFNFEGLQCLQCKKALGSLDALKCKNHKYRRVHRGGKPYGMCQICLEALLQLERQEFPWTLLLPKDFVKVLGRVPGDYCVRCYYCGCVLSDSEKDRHALDHEGYLYVRGRARGRCYSCSSDGRRPCVF</sequence>
<dbReference type="GO" id="GO:0008270">
    <property type="term" value="F:zinc ion binding"/>
    <property type="evidence" value="ECO:0007669"/>
    <property type="project" value="UniProtKB-KW"/>
</dbReference>
<evidence type="ECO:0000256" key="16">
    <source>
        <dbReference type="HAMAP-Rule" id="MF_04006"/>
    </source>
</evidence>
<keyword evidence="8 16" id="KW-0862">Zinc</keyword>
<comment type="subcellular location">
    <subcellularLocation>
        <location evidence="16 17">Host cytoplasm</location>
    </subcellularLocation>
    <subcellularLocation>
        <location evidence="16 17">Host nucleus</location>
    </subcellularLocation>
</comment>
<dbReference type="Proteomes" id="UP000138523">
    <property type="component" value="Genome"/>
</dbReference>
<comment type="caution">
    <text evidence="16">Lacks conserved residue(s) required for the propagation of feature annotation.</text>
</comment>
<evidence type="ECO:0000256" key="1">
    <source>
        <dbReference type="ARBA" id="ARBA00006346"/>
    </source>
</evidence>
<evidence type="ECO:0000256" key="14">
    <source>
        <dbReference type="ARBA" id="ARBA00023280"/>
    </source>
</evidence>
<keyword evidence="12 16" id="KW-0804">Transcription</keyword>
<keyword evidence="11 16" id="KW-0010">Activator</keyword>
<gene>
    <name evidence="16 18" type="primary">E6</name>
</gene>
<proteinExistence type="inferred from homology"/>
<evidence type="ECO:0000256" key="17">
    <source>
        <dbReference type="RuleBase" id="RU363123"/>
    </source>
</evidence>
<evidence type="ECO:0000256" key="7">
    <source>
        <dbReference type="ARBA" id="ARBA00022771"/>
    </source>
</evidence>
<organism evidence="18 19">
    <name type="scientific">Epsilonpapillomavirus 1</name>
    <dbReference type="NCBI Taxonomy" id="40537"/>
    <lineage>
        <taxon>Viruses</taxon>
        <taxon>Monodnaviria</taxon>
        <taxon>Shotokuvirae</taxon>
        <taxon>Cossaviricota</taxon>
        <taxon>Papovaviricetes</taxon>
        <taxon>Zurhausenvirales</taxon>
        <taxon>Papillomaviridae</taxon>
        <taxon>Firstpapillomavirinae</taxon>
        <taxon>Epsilonpapillomavirus</taxon>
    </lineage>
</organism>
<evidence type="ECO:0000256" key="9">
    <source>
        <dbReference type="ARBA" id="ARBA00023015"/>
    </source>
</evidence>
<name>A0A165XV03_9PAPI</name>
<feature type="zinc finger region" evidence="16">
    <location>
        <begin position="15"/>
        <end position="51"/>
    </location>
</feature>
<keyword evidence="9 16" id="KW-0805">Transcription regulation</keyword>
<evidence type="ECO:0000256" key="6">
    <source>
        <dbReference type="ARBA" id="ARBA00022723"/>
    </source>
</evidence>
<dbReference type="GO" id="GO:0039502">
    <property type="term" value="P:symbiont-mediated suppression of host type I interferon-mediated signaling pathway"/>
    <property type="evidence" value="ECO:0007669"/>
    <property type="project" value="UniProtKB-UniRule"/>
</dbReference>
<dbReference type="HAMAP" id="MF_04006">
    <property type="entry name" value="HPV_E6"/>
    <property type="match status" value="1"/>
</dbReference>
<keyword evidence="15 16" id="KW-1119">Modulation of host cell apoptosis by virus</keyword>
<dbReference type="Pfam" id="PF00518">
    <property type="entry name" value="E6"/>
    <property type="match status" value="1"/>
</dbReference>
<keyword evidence="6 16" id="KW-0479">Metal-binding</keyword>
<keyword evidence="3 16" id="KW-1048">Host nucleus</keyword>
<dbReference type="InterPro" id="IPR001334">
    <property type="entry name" value="E6"/>
</dbReference>
<dbReference type="GO" id="GO:0006355">
    <property type="term" value="P:regulation of DNA-templated transcription"/>
    <property type="evidence" value="ECO:0007669"/>
    <property type="project" value="UniProtKB-UniRule"/>
</dbReference>
<evidence type="ECO:0000256" key="8">
    <source>
        <dbReference type="ARBA" id="ARBA00022833"/>
    </source>
</evidence>